<evidence type="ECO:0000313" key="3">
    <source>
        <dbReference type="Proteomes" id="UP000185596"/>
    </source>
</evidence>
<comment type="similarity">
    <text evidence="1">Belongs to the UPF0167 family.</text>
</comment>
<comment type="caution">
    <text evidence="2">The sequence shown here is derived from an EMBL/GenBank/DDBJ whole genome shotgun (WGS) entry which is preliminary data.</text>
</comment>
<dbReference type="AlphaFoldDB" id="A0A1Q8CRP0"/>
<name>A0A1Q8CRP0_9PSEU</name>
<keyword evidence="3" id="KW-1185">Reference proteome</keyword>
<dbReference type="Proteomes" id="UP000185596">
    <property type="component" value="Unassembled WGS sequence"/>
</dbReference>
<sequence>MLSDVESPPQFRFSPNAYELGIIVAEPVRCSCCERDREWRYNGGMYTEKSDVELCPWCIADGSAAERFDGSFIDWLDIEGVPDDPDEIEGATPEPMTVDADAAREVATRTPSYPSWQQERWLSHCGLPCAFLGFAGADDLPALLPDPVLTADIEGGNGYPADLLRSHLTRDGDLVGYLFRCLTCDAHRLHIDAS</sequence>
<dbReference type="STRING" id="1912961.BU204_13075"/>
<dbReference type="Pfam" id="PF03691">
    <property type="entry name" value="UPF0167"/>
    <property type="match status" value="1"/>
</dbReference>
<reference evidence="2 3" key="1">
    <citation type="submission" date="2016-12" db="EMBL/GenBank/DDBJ databases">
        <title>The draft genome sequence of Actinophytocola sp. 11-183.</title>
        <authorList>
            <person name="Wang W."/>
            <person name="Yuan L."/>
        </authorList>
    </citation>
    <scope>NUCLEOTIDE SEQUENCE [LARGE SCALE GENOMIC DNA]</scope>
    <source>
        <strain evidence="2 3">11-183</strain>
    </source>
</reference>
<evidence type="ECO:0000313" key="2">
    <source>
        <dbReference type="EMBL" id="OLF17031.1"/>
    </source>
</evidence>
<organism evidence="2 3">
    <name type="scientific">Actinophytocola xanthii</name>
    <dbReference type="NCBI Taxonomy" id="1912961"/>
    <lineage>
        <taxon>Bacteria</taxon>
        <taxon>Bacillati</taxon>
        <taxon>Actinomycetota</taxon>
        <taxon>Actinomycetes</taxon>
        <taxon>Pseudonocardiales</taxon>
        <taxon>Pseudonocardiaceae</taxon>
    </lineage>
</organism>
<dbReference type="OrthoDB" id="7065534at2"/>
<dbReference type="EMBL" id="MSIE01000021">
    <property type="protein sequence ID" value="OLF17031.1"/>
    <property type="molecule type" value="Genomic_DNA"/>
</dbReference>
<protein>
    <recommendedName>
        <fullName evidence="4">CbrC family protein</fullName>
    </recommendedName>
</protein>
<proteinExistence type="inferred from homology"/>
<gene>
    <name evidence="2" type="ORF">BU204_13075</name>
</gene>
<evidence type="ECO:0008006" key="4">
    <source>
        <dbReference type="Google" id="ProtNLM"/>
    </source>
</evidence>
<accession>A0A1Q8CRP0</accession>
<evidence type="ECO:0000256" key="1">
    <source>
        <dbReference type="ARBA" id="ARBA00008525"/>
    </source>
</evidence>
<dbReference type="InterPro" id="IPR005363">
    <property type="entry name" value="UPF0167"/>
</dbReference>